<accession>A0A4R1GH30</accession>
<organism evidence="1 2">
    <name type="scientific">Phorcysia thermohydrogeniphila</name>
    <dbReference type="NCBI Taxonomy" id="936138"/>
    <lineage>
        <taxon>Bacteria</taxon>
        <taxon>Pseudomonadati</taxon>
        <taxon>Aquificota</taxon>
        <taxon>Aquificia</taxon>
        <taxon>Desulfurobacteriales</taxon>
        <taxon>Desulfurobacteriaceae</taxon>
        <taxon>Phorcysia</taxon>
    </lineage>
</organism>
<protein>
    <submittedName>
        <fullName evidence="1">Uncharacterized protein</fullName>
    </submittedName>
</protein>
<evidence type="ECO:0000313" key="2">
    <source>
        <dbReference type="Proteomes" id="UP000295777"/>
    </source>
</evidence>
<proteinExistence type="predicted"/>
<dbReference type="Proteomes" id="UP000295777">
    <property type="component" value="Unassembled WGS sequence"/>
</dbReference>
<evidence type="ECO:0000313" key="1">
    <source>
        <dbReference type="EMBL" id="TCK06311.1"/>
    </source>
</evidence>
<sequence length="78" mass="8880">MNRARGIVQHTETFCSEKLIFNELQNLMEILSSGDIDFQYFQIFAVEMPEKVDGFCFSGEEFKGRGKKTGFIFSKGGV</sequence>
<dbReference type="EMBL" id="SMFV01000001">
    <property type="protein sequence ID" value="TCK06311.1"/>
    <property type="molecule type" value="Genomic_DNA"/>
</dbReference>
<dbReference type="AlphaFoldDB" id="A0A4R1GH30"/>
<reference evidence="1 2" key="1">
    <citation type="submission" date="2019-03" db="EMBL/GenBank/DDBJ databases">
        <title>Genomic Encyclopedia of Archaeal and Bacterial Type Strains, Phase II (KMG-II): from individual species to whole genera.</title>
        <authorList>
            <person name="Goeker M."/>
        </authorList>
    </citation>
    <scope>NUCLEOTIDE SEQUENCE [LARGE SCALE GENOMIC DNA]</scope>
    <source>
        <strain evidence="1 2">DSM 24425</strain>
    </source>
</reference>
<comment type="caution">
    <text evidence="1">The sequence shown here is derived from an EMBL/GenBank/DDBJ whole genome shotgun (WGS) entry which is preliminary data.</text>
</comment>
<keyword evidence="2" id="KW-1185">Reference proteome</keyword>
<name>A0A4R1GH30_9BACT</name>
<gene>
    <name evidence="1" type="ORF">CLV27_0112</name>
</gene>